<organism evidence="2 3">
    <name type="scientific">Culex pipiens pipiens</name>
    <name type="common">Northern house mosquito</name>
    <dbReference type="NCBI Taxonomy" id="38569"/>
    <lineage>
        <taxon>Eukaryota</taxon>
        <taxon>Metazoa</taxon>
        <taxon>Ecdysozoa</taxon>
        <taxon>Arthropoda</taxon>
        <taxon>Hexapoda</taxon>
        <taxon>Insecta</taxon>
        <taxon>Pterygota</taxon>
        <taxon>Neoptera</taxon>
        <taxon>Endopterygota</taxon>
        <taxon>Diptera</taxon>
        <taxon>Nematocera</taxon>
        <taxon>Culicoidea</taxon>
        <taxon>Culicidae</taxon>
        <taxon>Culicinae</taxon>
        <taxon>Culicini</taxon>
        <taxon>Culex</taxon>
        <taxon>Culex</taxon>
    </lineage>
</organism>
<dbReference type="Proteomes" id="UP001562425">
    <property type="component" value="Unassembled WGS sequence"/>
</dbReference>
<dbReference type="EMBL" id="JBEHCU010005099">
    <property type="protein sequence ID" value="KAL1400921.1"/>
    <property type="molecule type" value="Genomic_DNA"/>
</dbReference>
<evidence type="ECO:0000313" key="2">
    <source>
        <dbReference type="EMBL" id="KAL1400921.1"/>
    </source>
</evidence>
<dbReference type="AlphaFoldDB" id="A0ABD1DMX3"/>
<gene>
    <name evidence="2" type="ORF">pipiens_002009</name>
</gene>
<accession>A0ABD1DMX3</accession>
<comment type="caution">
    <text evidence="2">The sequence shown here is derived from an EMBL/GenBank/DDBJ whole genome shotgun (WGS) entry which is preliminary data.</text>
</comment>
<reference evidence="2 3" key="1">
    <citation type="submission" date="2024-05" db="EMBL/GenBank/DDBJ databases">
        <title>Culex pipiens pipiens assembly and annotation.</title>
        <authorList>
            <person name="Alout H."/>
            <person name="Durand T."/>
        </authorList>
    </citation>
    <scope>NUCLEOTIDE SEQUENCE [LARGE SCALE GENOMIC DNA]</scope>
    <source>
        <strain evidence="2">HA-2024</strain>
        <tissue evidence="2">Whole body</tissue>
    </source>
</reference>
<name>A0ABD1DMX3_CULPP</name>
<evidence type="ECO:0000313" key="3">
    <source>
        <dbReference type="Proteomes" id="UP001562425"/>
    </source>
</evidence>
<evidence type="ECO:0000256" key="1">
    <source>
        <dbReference type="SAM" id="Coils"/>
    </source>
</evidence>
<proteinExistence type="predicted"/>
<sequence length="125" mass="14578">MSLEKLQVHFHSEIIYSDNSNIVHNGRTTIGDLEKLNKDVFQTTQNLDKALTQIEDCQNEMQGIRQRIVQEEQQLRNILSPLHQPSDSDKTEQECRERIRALQSHLNQINAKIKLLLQRGTPEYT</sequence>
<keyword evidence="3" id="KW-1185">Reference proteome</keyword>
<protein>
    <submittedName>
        <fullName evidence="2">Uncharacterized protein</fullName>
    </submittedName>
</protein>
<keyword evidence="1" id="KW-0175">Coiled coil</keyword>
<feature type="coiled-coil region" evidence="1">
    <location>
        <begin position="33"/>
        <end position="119"/>
    </location>
</feature>